<accession>A0A7J6GRK7</accession>
<dbReference type="AlphaFoldDB" id="A0A7J6GRK7"/>
<keyword evidence="1" id="KW-1133">Transmembrane helix</keyword>
<comment type="caution">
    <text evidence="2">The sequence shown here is derived from an EMBL/GenBank/DDBJ whole genome shotgun (WGS) entry which is preliminary data.</text>
</comment>
<sequence length="77" mass="9176">MDKGKMCDQLICLNLKLARSSSIHIRSFPSAVILHLLVVVRYLLSLSDTISLKKRRRKMHTHCRIWKHHWDMPDHFL</sequence>
<keyword evidence="1" id="KW-0472">Membrane</keyword>
<feature type="transmembrane region" description="Helical" evidence="1">
    <location>
        <begin position="23"/>
        <end position="44"/>
    </location>
</feature>
<proteinExistence type="predicted"/>
<evidence type="ECO:0000313" key="3">
    <source>
        <dbReference type="Proteomes" id="UP000525078"/>
    </source>
</evidence>
<protein>
    <submittedName>
        <fullName evidence="2">Uncharacterized protein</fullName>
    </submittedName>
</protein>
<keyword evidence="1" id="KW-0812">Transmembrane</keyword>
<name>A0A7J6GRK7_CANSA</name>
<evidence type="ECO:0000256" key="1">
    <source>
        <dbReference type="SAM" id="Phobius"/>
    </source>
</evidence>
<reference evidence="2 3" key="1">
    <citation type="journal article" date="2020" name="bioRxiv">
        <title>Sequence and annotation of 42 cannabis genomes reveals extensive copy number variation in cannabinoid synthesis and pathogen resistance genes.</title>
        <authorList>
            <person name="Mckernan K.J."/>
            <person name="Helbert Y."/>
            <person name="Kane L.T."/>
            <person name="Ebling H."/>
            <person name="Zhang L."/>
            <person name="Liu B."/>
            <person name="Eaton Z."/>
            <person name="Mclaughlin S."/>
            <person name="Kingan S."/>
            <person name="Baybayan P."/>
            <person name="Concepcion G."/>
            <person name="Jordan M."/>
            <person name="Riva A."/>
            <person name="Barbazuk W."/>
            <person name="Harkins T."/>
        </authorList>
    </citation>
    <scope>NUCLEOTIDE SEQUENCE [LARGE SCALE GENOMIC DNA]</scope>
    <source>
        <strain evidence="3">cv. Jamaican Lion 4</strain>
        <tissue evidence="2">Leaf</tissue>
    </source>
</reference>
<dbReference type="EMBL" id="JAATIP010000044">
    <property type="protein sequence ID" value="KAF4385563.1"/>
    <property type="molecule type" value="Genomic_DNA"/>
</dbReference>
<dbReference type="Proteomes" id="UP000525078">
    <property type="component" value="Unassembled WGS sequence"/>
</dbReference>
<evidence type="ECO:0000313" key="2">
    <source>
        <dbReference type="EMBL" id="KAF4385563.1"/>
    </source>
</evidence>
<gene>
    <name evidence="2" type="ORF">F8388_010119</name>
</gene>
<organism evidence="2 3">
    <name type="scientific">Cannabis sativa</name>
    <name type="common">Hemp</name>
    <name type="synonym">Marijuana</name>
    <dbReference type="NCBI Taxonomy" id="3483"/>
    <lineage>
        <taxon>Eukaryota</taxon>
        <taxon>Viridiplantae</taxon>
        <taxon>Streptophyta</taxon>
        <taxon>Embryophyta</taxon>
        <taxon>Tracheophyta</taxon>
        <taxon>Spermatophyta</taxon>
        <taxon>Magnoliopsida</taxon>
        <taxon>eudicotyledons</taxon>
        <taxon>Gunneridae</taxon>
        <taxon>Pentapetalae</taxon>
        <taxon>rosids</taxon>
        <taxon>fabids</taxon>
        <taxon>Rosales</taxon>
        <taxon>Cannabaceae</taxon>
        <taxon>Cannabis</taxon>
    </lineage>
</organism>